<dbReference type="PANTHER" id="PTHR11080:SF2">
    <property type="entry name" value="LD05707P"/>
    <property type="match status" value="1"/>
</dbReference>
<sequence length="212" mass="23421">MTSKRGLLVVDIQNDFCDPKGALPVPGGEEVVPLVVALRESGYFDLVVYSQDWHPRDHVSFSSVHPDVPILTTIEMPQWTQLVVPDHCVQDTWGAQFHPGLGLKEGGDDLVVRKGFPAETEAYSCFHDILRNPTGLHDLLQRHKITELFICGVATDVAVLNTVLDAVQLFPPHSVYIIEDALRGFVPSLTEQAINTMKQSGAQFVRVAALKK</sequence>
<dbReference type="SUPFAM" id="SSF52499">
    <property type="entry name" value="Isochorismatase-like hydrolases"/>
    <property type="match status" value="1"/>
</dbReference>
<dbReference type="VEuPathDB" id="AmoebaDB:ACA1_377690"/>
<dbReference type="PANTHER" id="PTHR11080">
    <property type="entry name" value="PYRAZINAMIDASE/NICOTINAMIDASE"/>
    <property type="match status" value="1"/>
</dbReference>
<dbReference type="GO" id="GO:0019363">
    <property type="term" value="P:pyridine nucleotide biosynthetic process"/>
    <property type="evidence" value="ECO:0007669"/>
    <property type="project" value="UniProtKB-KW"/>
</dbReference>
<dbReference type="AlphaFoldDB" id="L8GR86"/>
<dbReference type="GeneID" id="14916269"/>
<accession>L8GR86</accession>
<evidence type="ECO:0000259" key="8">
    <source>
        <dbReference type="Pfam" id="PF00857"/>
    </source>
</evidence>
<comment type="pathway">
    <text evidence="5">Cofactor biosynthesis; nicotinate biosynthesis; nicotinate from nicotinamide: step 1/1.</text>
</comment>
<name>L8GR86_ACACF</name>
<dbReference type="Gene3D" id="3.40.50.850">
    <property type="entry name" value="Isochorismatase-like"/>
    <property type="match status" value="1"/>
</dbReference>
<reference evidence="9 10" key="1">
    <citation type="journal article" date="2013" name="Genome Biol.">
        <title>Genome of Acanthamoeba castellanii highlights extensive lateral gene transfer and early evolution of tyrosine kinase signaling.</title>
        <authorList>
            <person name="Clarke M."/>
            <person name="Lohan A.J."/>
            <person name="Liu B."/>
            <person name="Lagkouvardos I."/>
            <person name="Roy S."/>
            <person name="Zafar N."/>
            <person name="Bertelli C."/>
            <person name="Schilde C."/>
            <person name="Kianianmomeni A."/>
            <person name="Burglin T.R."/>
            <person name="Frech C."/>
            <person name="Turcotte B."/>
            <person name="Kopec K.O."/>
            <person name="Synnott J.M."/>
            <person name="Choo C."/>
            <person name="Paponov I."/>
            <person name="Finkler A."/>
            <person name="Soon Heng Tan C."/>
            <person name="Hutchins A.P."/>
            <person name="Weinmeier T."/>
            <person name="Rattei T."/>
            <person name="Chu J.S."/>
            <person name="Gimenez G."/>
            <person name="Irimia M."/>
            <person name="Rigden D.J."/>
            <person name="Fitzpatrick D.A."/>
            <person name="Lorenzo-Morales J."/>
            <person name="Bateman A."/>
            <person name="Chiu C.H."/>
            <person name="Tang P."/>
            <person name="Hegemann P."/>
            <person name="Fromm H."/>
            <person name="Raoult D."/>
            <person name="Greub G."/>
            <person name="Miranda-Saavedra D."/>
            <person name="Chen N."/>
            <person name="Nash P."/>
            <person name="Ginger M.L."/>
            <person name="Horn M."/>
            <person name="Schaap P."/>
            <person name="Caler L."/>
            <person name="Loftus B."/>
        </authorList>
    </citation>
    <scope>NUCLEOTIDE SEQUENCE [LARGE SCALE GENOMIC DNA]</scope>
    <source>
        <strain evidence="9 10">Neff</strain>
    </source>
</reference>
<feature type="domain" description="Isochorismatase-like" evidence="8">
    <location>
        <begin position="7"/>
        <end position="207"/>
    </location>
</feature>
<protein>
    <recommendedName>
        <fullName evidence="6">nicotinamidase</fullName>
        <ecNumber evidence="6">3.5.1.19</ecNumber>
    </recommendedName>
    <alternativeName>
        <fullName evidence="7">Nicotinamide deamidase</fullName>
    </alternativeName>
</protein>
<comment type="similarity">
    <text evidence="1">Belongs to the isochorismatase family.</text>
</comment>
<keyword evidence="4" id="KW-0378">Hydrolase</keyword>
<dbReference type="Proteomes" id="UP000011083">
    <property type="component" value="Unassembled WGS sequence"/>
</dbReference>
<dbReference type="InterPro" id="IPR000868">
    <property type="entry name" value="Isochorismatase-like_dom"/>
</dbReference>
<dbReference type="OMA" id="DFVDSWP"/>
<proteinExistence type="inferred from homology"/>
<evidence type="ECO:0000256" key="3">
    <source>
        <dbReference type="ARBA" id="ARBA00022723"/>
    </source>
</evidence>
<dbReference type="GO" id="GO:0008936">
    <property type="term" value="F:nicotinamidase activity"/>
    <property type="evidence" value="ECO:0007669"/>
    <property type="project" value="UniProtKB-EC"/>
</dbReference>
<evidence type="ECO:0000256" key="4">
    <source>
        <dbReference type="ARBA" id="ARBA00022801"/>
    </source>
</evidence>
<dbReference type="STRING" id="1257118.L8GR86"/>
<evidence type="ECO:0000313" key="10">
    <source>
        <dbReference type="Proteomes" id="UP000011083"/>
    </source>
</evidence>
<dbReference type="CDD" id="cd01011">
    <property type="entry name" value="nicotinamidase"/>
    <property type="match status" value="1"/>
</dbReference>
<evidence type="ECO:0000256" key="5">
    <source>
        <dbReference type="ARBA" id="ARBA00037900"/>
    </source>
</evidence>
<dbReference type="InterPro" id="IPR052347">
    <property type="entry name" value="Isochorismatase_Nicotinamidase"/>
</dbReference>
<evidence type="ECO:0000256" key="7">
    <source>
        <dbReference type="ARBA" id="ARBA00043224"/>
    </source>
</evidence>
<evidence type="ECO:0000313" key="9">
    <source>
        <dbReference type="EMBL" id="ELR15654.1"/>
    </source>
</evidence>
<dbReference type="GO" id="GO:0046872">
    <property type="term" value="F:metal ion binding"/>
    <property type="evidence" value="ECO:0007669"/>
    <property type="project" value="UniProtKB-KW"/>
</dbReference>
<dbReference type="EC" id="3.5.1.19" evidence="6"/>
<gene>
    <name evidence="9" type="ORF">ACA1_377690</name>
</gene>
<dbReference type="EMBL" id="KB008025">
    <property type="protein sequence ID" value="ELR15654.1"/>
    <property type="molecule type" value="Genomic_DNA"/>
</dbReference>
<keyword evidence="10" id="KW-1185">Reference proteome</keyword>
<dbReference type="KEGG" id="acan:ACA1_377690"/>
<organism evidence="9 10">
    <name type="scientific">Acanthamoeba castellanii (strain ATCC 30010 / Neff)</name>
    <dbReference type="NCBI Taxonomy" id="1257118"/>
    <lineage>
        <taxon>Eukaryota</taxon>
        <taxon>Amoebozoa</taxon>
        <taxon>Discosea</taxon>
        <taxon>Longamoebia</taxon>
        <taxon>Centramoebida</taxon>
        <taxon>Acanthamoebidae</taxon>
        <taxon>Acanthamoeba</taxon>
    </lineage>
</organism>
<dbReference type="Pfam" id="PF00857">
    <property type="entry name" value="Isochorismatase"/>
    <property type="match status" value="1"/>
</dbReference>
<evidence type="ECO:0000256" key="6">
    <source>
        <dbReference type="ARBA" id="ARBA00039017"/>
    </source>
</evidence>
<evidence type="ECO:0000256" key="2">
    <source>
        <dbReference type="ARBA" id="ARBA00022642"/>
    </source>
</evidence>
<evidence type="ECO:0000256" key="1">
    <source>
        <dbReference type="ARBA" id="ARBA00006336"/>
    </source>
</evidence>
<dbReference type="OrthoDB" id="1739143at2759"/>
<keyword evidence="2" id="KW-0662">Pyridine nucleotide biosynthesis</keyword>
<dbReference type="InterPro" id="IPR036380">
    <property type="entry name" value="Isochorismatase-like_sf"/>
</dbReference>
<keyword evidence="3" id="KW-0479">Metal-binding</keyword>
<dbReference type="RefSeq" id="XP_004337667.1">
    <property type="nucleotide sequence ID" value="XM_004337619.1"/>
</dbReference>